<dbReference type="GO" id="GO:0061630">
    <property type="term" value="F:ubiquitin protein ligase activity"/>
    <property type="evidence" value="ECO:0007669"/>
    <property type="project" value="InterPro"/>
</dbReference>
<evidence type="ECO:0000313" key="11">
    <source>
        <dbReference type="Proteomes" id="UP000825729"/>
    </source>
</evidence>
<evidence type="ECO:0000256" key="6">
    <source>
        <dbReference type="ARBA" id="ARBA00023242"/>
    </source>
</evidence>
<evidence type="ECO:0000256" key="4">
    <source>
        <dbReference type="ARBA" id="ARBA00022771"/>
    </source>
</evidence>
<gene>
    <name evidence="10" type="ORF">H6P81_011944</name>
</gene>
<dbReference type="PANTHER" id="PTHR13063">
    <property type="entry name" value="ENOS INTERACTING PROTEIN"/>
    <property type="match status" value="1"/>
</dbReference>
<keyword evidence="3" id="KW-0479">Metal-binding</keyword>
<dbReference type="PROSITE" id="PS50089">
    <property type="entry name" value="ZF_RING_2"/>
    <property type="match status" value="1"/>
</dbReference>
<dbReference type="InterPro" id="IPR016818">
    <property type="entry name" value="NOSIP"/>
</dbReference>
<sequence length="460" mass="51604">MPQRHSKNNNDLAFFTYDEKRKLGYGTQKERLGKDSVKPFDACCLCLKPFVDPLCCHKGHVFCKECIFQCLLSQKKDIKRKSAAHVAQQKQEREEEEEKLMLQKARELEAFDRQNHGAVPKYNEQSYAQDKNGFHGANSVKVTSFEEEALRNMKAFWLPSATPEAPVKVEAPSTDTICPEGKEKLKLKTLFPIHFTEDKNDKKAKSLDTTYICPSCKVTLTNTSTLVAVSTCGHVYCKKCADRFIAKDNFCLVCDKECKKKNLVCLEKGGTGYSGHGDHLEATDFKHLGSGSGLGLKSYQNSIEMQARLVSIGLSAIPKQVSPICSTIIPGSPWLKRACHRSSKVVEDVICVGVDGTMPQAESTRDSEKLLSAEDEYREYFKEHGPSPISEMELAETRKPITRATDGSLKGDDGINYDVFGWKEEQIDSVEEALKRGEAIFRQRAVEGVPDWPQSKVLRR</sequence>
<dbReference type="PANTHER" id="PTHR13063:SF10">
    <property type="entry name" value="NITRIC OXIDE SYNTHASE-INTERACTING PROTEIN"/>
    <property type="match status" value="1"/>
</dbReference>
<keyword evidence="11" id="KW-1185">Reference proteome</keyword>
<dbReference type="InterPro" id="IPR017907">
    <property type="entry name" value="Znf_RING_CS"/>
</dbReference>
<evidence type="ECO:0000313" key="10">
    <source>
        <dbReference type="EMBL" id="KAG9445816.1"/>
    </source>
</evidence>
<dbReference type="Gene3D" id="3.30.40.10">
    <property type="entry name" value="Zinc/RING finger domain, C3HC4 (zinc finger)"/>
    <property type="match status" value="2"/>
</dbReference>
<dbReference type="Pfam" id="PF04641">
    <property type="entry name" value="Rtf2"/>
    <property type="match status" value="1"/>
</dbReference>
<reference evidence="10 11" key="1">
    <citation type="submission" date="2021-07" db="EMBL/GenBank/DDBJ databases">
        <title>The Aristolochia fimbriata genome: insights into angiosperm evolution, floral development and chemical biosynthesis.</title>
        <authorList>
            <person name="Jiao Y."/>
        </authorList>
    </citation>
    <scope>NUCLEOTIDE SEQUENCE [LARGE SCALE GENOMIC DNA]</scope>
    <source>
        <strain evidence="10">IBCAS-2021</strain>
        <tissue evidence="10">Leaf</tissue>
    </source>
</reference>
<evidence type="ECO:0000256" key="7">
    <source>
        <dbReference type="PROSITE-ProRule" id="PRU00175"/>
    </source>
</evidence>
<feature type="coiled-coil region" evidence="8">
    <location>
        <begin position="79"/>
        <end position="108"/>
    </location>
</feature>
<accession>A0AAV7EDI2</accession>
<evidence type="ECO:0000256" key="2">
    <source>
        <dbReference type="ARBA" id="ARBA00008126"/>
    </source>
</evidence>
<dbReference type="InterPro" id="IPR001841">
    <property type="entry name" value="Znf_RING"/>
</dbReference>
<dbReference type="GO" id="GO:0005634">
    <property type="term" value="C:nucleus"/>
    <property type="evidence" value="ECO:0007669"/>
    <property type="project" value="UniProtKB-SubCell"/>
</dbReference>
<comment type="similarity">
    <text evidence="2">Belongs to the NOSIP family.</text>
</comment>
<evidence type="ECO:0000256" key="3">
    <source>
        <dbReference type="ARBA" id="ARBA00022723"/>
    </source>
</evidence>
<dbReference type="InterPro" id="IPR013083">
    <property type="entry name" value="Znf_RING/FYVE/PHD"/>
</dbReference>
<dbReference type="Pfam" id="PF15906">
    <property type="entry name" value="zf-NOSIP"/>
    <property type="match status" value="1"/>
</dbReference>
<keyword evidence="4 7" id="KW-0863">Zinc-finger</keyword>
<dbReference type="InterPro" id="IPR031790">
    <property type="entry name" value="Znf-NOSIP"/>
</dbReference>
<evidence type="ECO:0000256" key="1">
    <source>
        <dbReference type="ARBA" id="ARBA00004123"/>
    </source>
</evidence>
<organism evidence="10 11">
    <name type="scientific">Aristolochia fimbriata</name>
    <name type="common">White veined hardy Dutchman's pipe vine</name>
    <dbReference type="NCBI Taxonomy" id="158543"/>
    <lineage>
        <taxon>Eukaryota</taxon>
        <taxon>Viridiplantae</taxon>
        <taxon>Streptophyta</taxon>
        <taxon>Embryophyta</taxon>
        <taxon>Tracheophyta</taxon>
        <taxon>Spermatophyta</taxon>
        <taxon>Magnoliopsida</taxon>
        <taxon>Magnoliidae</taxon>
        <taxon>Piperales</taxon>
        <taxon>Aristolochiaceae</taxon>
        <taxon>Aristolochia</taxon>
    </lineage>
</organism>
<comment type="caution">
    <text evidence="10">The sequence shown here is derived from an EMBL/GenBank/DDBJ whole genome shotgun (WGS) entry which is preliminary data.</text>
</comment>
<name>A0AAV7EDI2_ARIFI</name>
<comment type="subcellular location">
    <subcellularLocation>
        <location evidence="1">Nucleus</location>
    </subcellularLocation>
</comment>
<feature type="domain" description="RING-type" evidence="9">
    <location>
        <begin position="213"/>
        <end position="255"/>
    </location>
</feature>
<evidence type="ECO:0000259" key="9">
    <source>
        <dbReference type="PROSITE" id="PS50089"/>
    </source>
</evidence>
<protein>
    <recommendedName>
        <fullName evidence="9">RING-type domain-containing protein</fullName>
    </recommendedName>
</protein>
<dbReference type="AlphaFoldDB" id="A0AAV7EDI2"/>
<dbReference type="FunFam" id="3.30.40.10:FF:000330">
    <property type="entry name" value="nitric oxide synthase-interacting protein-like"/>
    <property type="match status" value="1"/>
</dbReference>
<evidence type="ECO:0000256" key="8">
    <source>
        <dbReference type="SAM" id="Coils"/>
    </source>
</evidence>
<dbReference type="SUPFAM" id="SSF57850">
    <property type="entry name" value="RING/U-box"/>
    <property type="match status" value="2"/>
</dbReference>
<dbReference type="Proteomes" id="UP000825729">
    <property type="component" value="Unassembled WGS sequence"/>
</dbReference>
<dbReference type="PROSITE" id="PS00518">
    <property type="entry name" value="ZF_RING_1"/>
    <property type="match status" value="1"/>
</dbReference>
<proteinExistence type="inferred from homology"/>
<dbReference type="FunFam" id="3.30.40.10:FF:000444">
    <property type="entry name" value="Nitric oxide synthase-interacting protein"/>
    <property type="match status" value="1"/>
</dbReference>
<keyword evidence="6" id="KW-0539">Nucleus</keyword>
<dbReference type="GO" id="GO:0008270">
    <property type="term" value="F:zinc ion binding"/>
    <property type="evidence" value="ECO:0007669"/>
    <property type="project" value="UniProtKB-KW"/>
</dbReference>
<keyword evidence="5" id="KW-0862">Zinc</keyword>
<evidence type="ECO:0000256" key="5">
    <source>
        <dbReference type="ARBA" id="ARBA00022833"/>
    </source>
</evidence>
<keyword evidence="8" id="KW-0175">Coiled coil</keyword>
<dbReference type="EMBL" id="JAINDJ010000005">
    <property type="protein sequence ID" value="KAG9445816.1"/>
    <property type="molecule type" value="Genomic_DNA"/>
</dbReference>